<name>A0A3L7A6V5_9HYPH</name>
<dbReference type="InterPro" id="IPR016181">
    <property type="entry name" value="Acyl_CoA_acyltransferase"/>
</dbReference>
<dbReference type="AlphaFoldDB" id="A0A3L7A6V5"/>
<evidence type="ECO:0000313" key="2">
    <source>
        <dbReference type="Proteomes" id="UP000269692"/>
    </source>
</evidence>
<keyword evidence="2" id="KW-1185">Reference proteome</keyword>
<gene>
    <name evidence="1" type="ORF">D9R14_16320</name>
</gene>
<organism evidence="1 2">
    <name type="scientific">Xanthobacter tagetidis</name>
    <dbReference type="NCBI Taxonomy" id="60216"/>
    <lineage>
        <taxon>Bacteria</taxon>
        <taxon>Pseudomonadati</taxon>
        <taxon>Pseudomonadota</taxon>
        <taxon>Alphaproteobacteria</taxon>
        <taxon>Hyphomicrobiales</taxon>
        <taxon>Xanthobacteraceae</taxon>
        <taxon>Xanthobacter</taxon>
    </lineage>
</organism>
<dbReference type="SUPFAM" id="SSF55729">
    <property type="entry name" value="Acyl-CoA N-acyltransferases (Nat)"/>
    <property type="match status" value="1"/>
</dbReference>
<proteinExistence type="predicted"/>
<dbReference type="OrthoDB" id="8447680at2"/>
<evidence type="ECO:0000313" key="1">
    <source>
        <dbReference type="EMBL" id="RLP75854.1"/>
    </source>
</evidence>
<sequence>MGAVEVSPHGRLAILRRPIGETPFVDGISPFPYLWLAGPDDEASLFEDFRHLVTLTVITQPGYVPSAHAGAARLFKHHFSFDPRRPAPPLSARARRRLSRCAEVAGFEEVTAFGERMAMAGLYASLVERRGLASGFFDMDAAHFASIARLDCARFFRVARDGAIGAMACAVVFGGILQVLHTCPSLDGLRWNASYLLMHGLQAYATTHDIRMLTGGLPQGSREGLHTFKSRWANGSEPVYMLKIVNDPALYARLSAGREDAGFFPAYRAP</sequence>
<dbReference type="EMBL" id="RCTF01000014">
    <property type="protein sequence ID" value="RLP75854.1"/>
    <property type="molecule type" value="Genomic_DNA"/>
</dbReference>
<protein>
    <submittedName>
        <fullName evidence="1">Uncharacterized protein</fullName>
    </submittedName>
</protein>
<dbReference type="Proteomes" id="UP000269692">
    <property type="component" value="Unassembled WGS sequence"/>
</dbReference>
<reference evidence="1 2" key="1">
    <citation type="submission" date="2018-10" db="EMBL/GenBank/DDBJ databases">
        <title>Xanthobacter tagetidis genome sequencing and assembly.</title>
        <authorList>
            <person name="Maclea K.S."/>
            <person name="Goen A.E."/>
            <person name="Fatima S.A."/>
        </authorList>
    </citation>
    <scope>NUCLEOTIDE SEQUENCE [LARGE SCALE GENOMIC DNA]</scope>
    <source>
        <strain evidence="1 2">ATCC 700314</strain>
    </source>
</reference>
<comment type="caution">
    <text evidence="1">The sequence shown here is derived from an EMBL/GenBank/DDBJ whole genome shotgun (WGS) entry which is preliminary data.</text>
</comment>
<accession>A0A3L7A6V5</accession>
<dbReference type="RefSeq" id="WP_121624412.1">
    <property type="nucleotide sequence ID" value="NZ_JACIIW010000003.1"/>
</dbReference>
<dbReference type="Gene3D" id="3.40.630.30">
    <property type="match status" value="1"/>
</dbReference>